<gene>
    <name evidence="2" type="ORF">BN869_000003032_1</name>
</gene>
<accession>A0A0B7JUI4</accession>
<evidence type="ECO:0000256" key="1">
    <source>
        <dbReference type="SAM" id="MobiDB-lite"/>
    </source>
</evidence>
<proteinExistence type="predicted"/>
<feature type="compositionally biased region" description="Polar residues" evidence="1">
    <location>
        <begin position="18"/>
        <end position="29"/>
    </location>
</feature>
<feature type="region of interest" description="Disordered" evidence="1">
    <location>
        <begin position="1"/>
        <end position="29"/>
    </location>
</feature>
<name>A0A0B7JUI4_BIOOC</name>
<protein>
    <submittedName>
        <fullName evidence="2">Uncharacterized protein</fullName>
    </submittedName>
</protein>
<reference evidence="2" key="1">
    <citation type="submission" date="2015-01" db="EMBL/GenBank/DDBJ databases">
        <authorList>
            <person name="Durling Mikael"/>
        </authorList>
    </citation>
    <scope>NUCLEOTIDE SEQUENCE</scope>
</reference>
<dbReference type="AlphaFoldDB" id="A0A0B7JUI4"/>
<evidence type="ECO:0000313" key="2">
    <source>
        <dbReference type="EMBL" id="CEO46977.1"/>
    </source>
</evidence>
<sequence>MPSRIPLSPSGWAGPALRTSNLPPNADHQQLMTSREGWGEWHLACGNGNLVGPSCRKGVTAGIVHLDIGARRRSSSKENPYQ</sequence>
<dbReference type="EMBL" id="CDPU01000006">
    <property type="protein sequence ID" value="CEO46977.1"/>
    <property type="molecule type" value="Genomic_DNA"/>
</dbReference>
<organism evidence="2">
    <name type="scientific">Bionectria ochroleuca</name>
    <name type="common">Gliocladium roseum</name>
    <dbReference type="NCBI Taxonomy" id="29856"/>
    <lineage>
        <taxon>Eukaryota</taxon>
        <taxon>Fungi</taxon>
        <taxon>Dikarya</taxon>
        <taxon>Ascomycota</taxon>
        <taxon>Pezizomycotina</taxon>
        <taxon>Sordariomycetes</taxon>
        <taxon>Hypocreomycetidae</taxon>
        <taxon>Hypocreales</taxon>
        <taxon>Bionectriaceae</taxon>
        <taxon>Clonostachys</taxon>
    </lineage>
</organism>